<dbReference type="SMART" id="SM00176">
    <property type="entry name" value="RAN"/>
    <property type="match status" value="1"/>
</dbReference>
<dbReference type="Gene3D" id="3.40.50.300">
    <property type="entry name" value="P-loop containing nucleotide triphosphate hydrolases"/>
    <property type="match status" value="1"/>
</dbReference>
<dbReference type="PRINTS" id="PR00449">
    <property type="entry name" value="RASTRNSFRMNG"/>
</dbReference>
<dbReference type="FunFam" id="3.40.50.300:FF:000550">
    <property type="entry name" value="ras-related protein Rab-21"/>
    <property type="match status" value="1"/>
</dbReference>
<keyword evidence="5" id="KW-0653">Protein transport</keyword>
<reference evidence="11" key="2">
    <citation type="submission" date="2022-10" db="EMBL/GenBank/DDBJ databases">
        <authorList>
            <consortium name="ENA_rothamsted_submissions"/>
            <consortium name="culmorum"/>
            <person name="King R."/>
        </authorList>
    </citation>
    <scope>NUCLEOTIDE SEQUENCE</scope>
</reference>
<evidence type="ECO:0000256" key="10">
    <source>
        <dbReference type="ARBA" id="ARBA00037868"/>
    </source>
</evidence>
<evidence type="ECO:0000256" key="4">
    <source>
        <dbReference type="ARBA" id="ARBA00022741"/>
    </source>
</evidence>
<keyword evidence="7" id="KW-0472">Membrane</keyword>
<dbReference type="GO" id="GO:0005525">
    <property type="term" value="F:GTP binding"/>
    <property type="evidence" value="ECO:0007669"/>
    <property type="project" value="UniProtKB-KW"/>
</dbReference>
<evidence type="ECO:0000256" key="6">
    <source>
        <dbReference type="ARBA" id="ARBA00023134"/>
    </source>
</evidence>
<evidence type="ECO:0000256" key="1">
    <source>
        <dbReference type="ARBA" id="ARBA00006270"/>
    </source>
</evidence>
<evidence type="ECO:0000313" key="12">
    <source>
        <dbReference type="Proteomes" id="UP001153620"/>
    </source>
</evidence>
<organism evidence="11 12">
    <name type="scientific">Chironomus riparius</name>
    <dbReference type="NCBI Taxonomy" id="315576"/>
    <lineage>
        <taxon>Eukaryota</taxon>
        <taxon>Metazoa</taxon>
        <taxon>Ecdysozoa</taxon>
        <taxon>Arthropoda</taxon>
        <taxon>Hexapoda</taxon>
        <taxon>Insecta</taxon>
        <taxon>Pterygota</taxon>
        <taxon>Neoptera</taxon>
        <taxon>Endopterygota</taxon>
        <taxon>Diptera</taxon>
        <taxon>Nematocera</taxon>
        <taxon>Chironomoidea</taxon>
        <taxon>Chironomidae</taxon>
        <taxon>Chironominae</taxon>
        <taxon>Chironomus</taxon>
    </lineage>
</organism>
<dbReference type="NCBIfam" id="TIGR00231">
    <property type="entry name" value="small_GTP"/>
    <property type="match status" value="1"/>
</dbReference>
<dbReference type="EMBL" id="OU895879">
    <property type="protein sequence ID" value="CAG9809212.1"/>
    <property type="molecule type" value="Genomic_DNA"/>
</dbReference>
<keyword evidence="4" id="KW-0547">Nucleotide-binding</keyword>
<dbReference type="PROSITE" id="PS51421">
    <property type="entry name" value="RAS"/>
    <property type="match status" value="1"/>
</dbReference>
<dbReference type="PANTHER" id="PTHR47978">
    <property type="match status" value="1"/>
</dbReference>
<dbReference type="GO" id="GO:0015031">
    <property type="term" value="P:protein transport"/>
    <property type="evidence" value="ECO:0007669"/>
    <property type="project" value="UniProtKB-KW"/>
</dbReference>
<dbReference type="AlphaFoldDB" id="A0A9N9WWS8"/>
<evidence type="ECO:0000256" key="7">
    <source>
        <dbReference type="ARBA" id="ARBA00023136"/>
    </source>
</evidence>
<dbReference type="SMART" id="SM00174">
    <property type="entry name" value="RHO"/>
    <property type="match status" value="1"/>
</dbReference>
<gene>
    <name evidence="11" type="ORF">CHIRRI_LOCUS12040</name>
</gene>
<keyword evidence="12" id="KW-1185">Reference proteome</keyword>
<proteinExistence type="inferred from homology"/>
<dbReference type="Proteomes" id="UP001153620">
    <property type="component" value="Chromosome 3"/>
</dbReference>
<dbReference type="SMART" id="SM00173">
    <property type="entry name" value="RAS"/>
    <property type="match status" value="1"/>
</dbReference>
<evidence type="ECO:0000256" key="8">
    <source>
        <dbReference type="ARBA" id="ARBA00023288"/>
    </source>
</evidence>
<comment type="similarity">
    <text evidence="1">Belongs to the small GTPase superfamily. Rab family.</text>
</comment>
<dbReference type="PROSITE" id="PS51419">
    <property type="entry name" value="RAB"/>
    <property type="match status" value="1"/>
</dbReference>
<sequence>MSAEVSTTNFTFKVVLLGEGKVGKTSILLRFVHDQFNKQHLSTIQASFLNKKINFEHDDGRNCRVNLNIWDTAGQEMFHSLGPIYYRNSQGAILVYDVSSADSFEKIKMWIKELKKVVGDEIVCVIVGNKIDLQKEGKAQYDPEPHSQYAKSVGALHFLTSAKLNENIDDLFLEISKLMIKAHDDKQQATATLNRSNSMRRRLRVEENETDVNIHENSEASNSRCCGR</sequence>
<evidence type="ECO:0000256" key="2">
    <source>
        <dbReference type="ARBA" id="ARBA00014900"/>
    </source>
</evidence>
<dbReference type="PROSITE" id="PS51420">
    <property type="entry name" value="RHO"/>
    <property type="match status" value="1"/>
</dbReference>
<dbReference type="GO" id="GO:0012505">
    <property type="term" value="C:endomembrane system"/>
    <property type="evidence" value="ECO:0007669"/>
    <property type="project" value="UniProtKB-SubCell"/>
</dbReference>
<protein>
    <recommendedName>
        <fullName evidence="2">Ras-related protein Rab-21</fullName>
    </recommendedName>
</protein>
<keyword evidence="9" id="KW-0636">Prenylation</keyword>
<dbReference type="Pfam" id="PF00071">
    <property type="entry name" value="Ras"/>
    <property type="match status" value="1"/>
</dbReference>
<dbReference type="SMART" id="SM00175">
    <property type="entry name" value="RAB"/>
    <property type="match status" value="1"/>
</dbReference>
<keyword evidence="6" id="KW-0342">GTP-binding</keyword>
<dbReference type="InterPro" id="IPR001806">
    <property type="entry name" value="Small_GTPase"/>
</dbReference>
<dbReference type="OrthoDB" id="63533at2759"/>
<dbReference type="InterPro" id="IPR027417">
    <property type="entry name" value="P-loop_NTPase"/>
</dbReference>
<dbReference type="InterPro" id="IPR005225">
    <property type="entry name" value="Small_GTP-bd"/>
</dbReference>
<evidence type="ECO:0000313" key="11">
    <source>
        <dbReference type="EMBL" id="CAG9809212.1"/>
    </source>
</evidence>
<dbReference type="SUPFAM" id="SSF52540">
    <property type="entry name" value="P-loop containing nucleoside triphosphate hydrolases"/>
    <property type="match status" value="1"/>
</dbReference>
<keyword evidence="8" id="KW-0449">Lipoprotein</keyword>
<reference evidence="11" key="1">
    <citation type="submission" date="2022-01" db="EMBL/GenBank/DDBJ databases">
        <authorList>
            <person name="King R."/>
        </authorList>
    </citation>
    <scope>NUCLEOTIDE SEQUENCE</scope>
</reference>
<evidence type="ECO:0000256" key="3">
    <source>
        <dbReference type="ARBA" id="ARBA00022448"/>
    </source>
</evidence>
<dbReference type="GO" id="GO:0003924">
    <property type="term" value="F:GTPase activity"/>
    <property type="evidence" value="ECO:0007669"/>
    <property type="project" value="InterPro"/>
</dbReference>
<evidence type="ECO:0000256" key="5">
    <source>
        <dbReference type="ARBA" id="ARBA00022927"/>
    </source>
</evidence>
<accession>A0A9N9WWS8</accession>
<keyword evidence="3" id="KW-0813">Transport</keyword>
<evidence type="ECO:0000256" key="9">
    <source>
        <dbReference type="ARBA" id="ARBA00023289"/>
    </source>
</evidence>
<name>A0A9N9WWS8_9DIPT</name>
<comment type="subcellular location">
    <subcellularLocation>
        <location evidence="10">Endomembrane system</location>
        <topology evidence="10">Lipid-anchor</topology>
    </subcellularLocation>
</comment>